<gene>
    <name evidence="2" type="ORF">DES53_115134</name>
</gene>
<proteinExistence type="predicted"/>
<evidence type="ECO:0000256" key="1">
    <source>
        <dbReference type="SAM" id="MobiDB-lite"/>
    </source>
</evidence>
<dbReference type="RefSeq" id="WP_113961767.1">
    <property type="nucleotide sequence ID" value="NZ_QNRR01000015.1"/>
</dbReference>
<dbReference type="AlphaFoldDB" id="A0A366H4R0"/>
<accession>A0A366H4R0</accession>
<comment type="caution">
    <text evidence="2">The sequence shown here is derived from an EMBL/GenBank/DDBJ whole genome shotgun (WGS) entry which is preliminary data.</text>
</comment>
<organism evidence="2 3">
    <name type="scientific">Roseimicrobium gellanilyticum</name>
    <dbReference type="NCBI Taxonomy" id="748857"/>
    <lineage>
        <taxon>Bacteria</taxon>
        <taxon>Pseudomonadati</taxon>
        <taxon>Verrucomicrobiota</taxon>
        <taxon>Verrucomicrobiia</taxon>
        <taxon>Verrucomicrobiales</taxon>
        <taxon>Verrucomicrobiaceae</taxon>
        <taxon>Roseimicrobium</taxon>
    </lineage>
</organism>
<feature type="compositionally biased region" description="Polar residues" evidence="1">
    <location>
        <begin position="127"/>
        <end position="161"/>
    </location>
</feature>
<name>A0A366H4R0_9BACT</name>
<dbReference type="OrthoDB" id="7358785at2"/>
<evidence type="ECO:0000313" key="3">
    <source>
        <dbReference type="Proteomes" id="UP000253426"/>
    </source>
</evidence>
<dbReference type="EMBL" id="QNRR01000015">
    <property type="protein sequence ID" value="RBP36993.1"/>
    <property type="molecule type" value="Genomic_DNA"/>
</dbReference>
<keyword evidence="3" id="KW-1185">Reference proteome</keyword>
<feature type="region of interest" description="Disordered" evidence="1">
    <location>
        <begin position="121"/>
        <end position="187"/>
    </location>
</feature>
<dbReference type="Proteomes" id="UP000253426">
    <property type="component" value="Unassembled WGS sequence"/>
</dbReference>
<protein>
    <submittedName>
        <fullName evidence="2">Uncharacterized protein</fullName>
    </submittedName>
</protein>
<evidence type="ECO:0000313" key="2">
    <source>
        <dbReference type="EMBL" id="RBP36993.1"/>
    </source>
</evidence>
<reference evidence="2 3" key="1">
    <citation type="submission" date="2018-06" db="EMBL/GenBank/DDBJ databases">
        <title>Genomic Encyclopedia of Type Strains, Phase IV (KMG-IV): sequencing the most valuable type-strain genomes for metagenomic binning, comparative biology and taxonomic classification.</title>
        <authorList>
            <person name="Goeker M."/>
        </authorList>
    </citation>
    <scope>NUCLEOTIDE SEQUENCE [LARGE SCALE GENOMIC DNA]</scope>
    <source>
        <strain evidence="2 3">DSM 25532</strain>
    </source>
</reference>
<sequence>MHCNDNATVEPVLDTLSNVDPPLANQKLEAFAQAVSIGEDPVGTCLRLYRCRTGATAKKKAAQLLGSPAITARITTLRREASHIATHQAHFSKADLIAFLVETIQTPVSTVDQHHRQCQEWTRDELTTSGRRPNAVQGQKTQMASSDYSSAGKRTTSSRAKPSTKLAAPSESTQSDATPPPPILLRSKTKLPSKLDAAKLLATLCGWQAPSKVEGNVSLTSPAVEEALSRLLK</sequence>